<reference evidence="3 4" key="1">
    <citation type="submission" date="2020-11" db="EMBL/GenBank/DDBJ databases">
        <title>Kefir isolates.</title>
        <authorList>
            <person name="Marcisauskas S."/>
            <person name="Kim Y."/>
            <person name="Blasche S."/>
        </authorList>
    </citation>
    <scope>NUCLEOTIDE SEQUENCE [LARGE SCALE GENOMIC DNA]</scope>
    <source>
        <strain evidence="3 4">KR</strain>
    </source>
</reference>
<name>A0A9P6VVD7_RHOMI</name>
<feature type="compositionally biased region" description="Pro residues" evidence="2">
    <location>
        <begin position="505"/>
        <end position="514"/>
    </location>
</feature>
<accession>A0A9P6VVD7</accession>
<feature type="non-terminal residue" evidence="3">
    <location>
        <position position="1"/>
    </location>
</feature>
<feature type="region of interest" description="Disordered" evidence="2">
    <location>
        <begin position="504"/>
        <end position="532"/>
    </location>
</feature>
<feature type="coiled-coil region" evidence="1">
    <location>
        <begin position="453"/>
        <end position="480"/>
    </location>
</feature>
<dbReference type="Proteomes" id="UP000777482">
    <property type="component" value="Unassembled WGS sequence"/>
</dbReference>
<evidence type="ECO:0000256" key="2">
    <source>
        <dbReference type="SAM" id="MobiDB-lite"/>
    </source>
</evidence>
<sequence length="773" mass="85853">MAALRLPAELWDHVLLQLDPDQLQHTALSLSRALGHRIALSRAVWWRHLVVTREGQAWQCIDALRKEPDGTKEAVQSLEVQVWRDDPQMLVNLTIQLPAVRSVALTVGPVAAPEHIEDLLDPVAIRRNRSGRFKQLEQLALRFNPYCAERSYYTFLAATYFDVAPLSLARMQTGDLPRLRRLSFVQDLPPTHGVVKKETPAFGLHEVQEGLAGLSVLQDEATPPQMEPEPEPEPVAAVQVAGKYVGRKRKGDKMDFAQPIVFFQLACLTRLALSPVGAQLAHLTFRLPRRNLLSALTEMPPSSSSTGFALPTPFPALRHLDLSTTHVADDLRVPIMLKMYTRLETLVLDRCEGLVSRDAVEEPTALATLRWLGKCCGGVGLARADDIVRTWRRVVKDRPTDAPSLPPTSTADLVPPVRDVLVLPPPCTLRSLGLGLHDRLPPRVVKKWERAFREGYEDALDRAEERADEVKERWERWSRTGKLEEATRRVVVFRDALAGLEVPPAAVPYHPPSHPASEATSQDTPSSEEELDPDPLFARFCRARGLSPLSPLAPTAQVASLSLAHTAAYHERATAFSLCLTPDCSNRPGVPHLTLNPASGAGREDPHERREREKRVWEQERRDELNGESGWRRPVKEHKDGGDNIGSPPCLSLDRIPPPPPHHHDSSLSGMDAFEVKQIRKALRLDRTHPQPVYIPFCLASVIVLRIETKSLSLLFTAPSVATSSRGSGAHPSSNFVSRARARLFLLRLAGLPEARKVRALLGSTDQDCTGEE</sequence>
<evidence type="ECO:0000313" key="3">
    <source>
        <dbReference type="EMBL" id="KAG0656098.1"/>
    </source>
</evidence>
<feature type="compositionally biased region" description="Basic and acidic residues" evidence="2">
    <location>
        <begin position="602"/>
        <end position="625"/>
    </location>
</feature>
<keyword evidence="4" id="KW-1185">Reference proteome</keyword>
<evidence type="ECO:0000256" key="1">
    <source>
        <dbReference type="SAM" id="Coils"/>
    </source>
</evidence>
<dbReference type="OrthoDB" id="3353982at2759"/>
<evidence type="ECO:0000313" key="4">
    <source>
        <dbReference type="Proteomes" id="UP000777482"/>
    </source>
</evidence>
<keyword evidence="1" id="KW-0175">Coiled coil</keyword>
<organism evidence="3 4">
    <name type="scientific">Rhodotorula mucilaginosa</name>
    <name type="common">Yeast</name>
    <name type="synonym">Rhodotorula rubra</name>
    <dbReference type="NCBI Taxonomy" id="5537"/>
    <lineage>
        <taxon>Eukaryota</taxon>
        <taxon>Fungi</taxon>
        <taxon>Dikarya</taxon>
        <taxon>Basidiomycota</taxon>
        <taxon>Pucciniomycotina</taxon>
        <taxon>Microbotryomycetes</taxon>
        <taxon>Sporidiobolales</taxon>
        <taxon>Sporidiobolaceae</taxon>
        <taxon>Rhodotorula</taxon>
    </lineage>
</organism>
<protein>
    <recommendedName>
        <fullName evidence="5">F-box domain-containing protein</fullName>
    </recommendedName>
</protein>
<gene>
    <name evidence="3" type="ORF">C6P46_000417</name>
</gene>
<evidence type="ECO:0008006" key="5">
    <source>
        <dbReference type="Google" id="ProtNLM"/>
    </source>
</evidence>
<dbReference type="EMBL" id="PUHQ01000103">
    <property type="protein sequence ID" value="KAG0656098.1"/>
    <property type="molecule type" value="Genomic_DNA"/>
</dbReference>
<dbReference type="AlphaFoldDB" id="A0A9P6VVD7"/>
<feature type="region of interest" description="Disordered" evidence="2">
    <location>
        <begin position="587"/>
        <end position="667"/>
    </location>
</feature>
<proteinExistence type="predicted"/>
<comment type="caution">
    <text evidence="3">The sequence shown here is derived from an EMBL/GenBank/DDBJ whole genome shotgun (WGS) entry which is preliminary data.</text>
</comment>